<dbReference type="AlphaFoldDB" id="A0A1V9XJE5"/>
<reference evidence="1 2" key="1">
    <citation type="journal article" date="2017" name="Gigascience">
        <title>Draft genome of the honey bee ectoparasitic mite, Tropilaelaps mercedesae, is shaped by the parasitic life history.</title>
        <authorList>
            <person name="Dong X."/>
            <person name="Armstrong S.D."/>
            <person name="Xia D."/>
            <person name="Makepeace B.L."/>
            <person name="Darby A.C."/>
            <person name="Kadowaki T."/>
        </authorList>
    </citation>
    <scope>NUCLEOTIDE SEQUENCE [LARGE SCALE GENOMIC DNA]</scope>
    <source>
        <strain evidence="1">Wuxi-XJTLU</strain>
    </source>
</reference>
<organism evidence="1 2">
    <name type="scientific">Tropilaelaps mercedesae</name>
    <dbReference type="NCBI Taxonomy" id="418985"/>
    <lineage>
        <taxon>Eukaryota</taxon>
        <taxon>Metazoa</taxon>
        <taxon>Ecdysozoa</taxon>
        <taxon>Arthropoda</taxon>
        <taxon>Chelicerata</taxon>
        <taxon>Arachnida</taxon>
        <taxon>Acari</taxon>
        <taxon>Parasitiformes</taxon>
        <taxon>Mesostigmata</taxon>
        <taxon>Gamasina</taxon>
        <taxon>Dermanyssoidea</taxon>
        <taxon>Laelapidae</taxon>
        <taxon>Tropilaelaps</taxon>
    </lineage>
</organism>
<sequence length="123" mass="13849">MDAALYTICLVPPLALVCGSRCITRLTLLLFCLPPTIIAFKNGQMDTFWSRFWVLVGLASNLCIRGRVRAAFVIWCAMPCAKNGTHVIFELLNLEGLNRQYDPMNWLSTVIHMVTGRYGILLN</sequence>
<comment type="caution">
    <text evidence="1">The sequence shown here is derived from an EMBL/GenBank/DDBJ whole genome shotgun (WGS) entry which is preliminary data.</text>
</comment>
<keyword evidence="2" id="KW-1185">Reference proteome</keyword>
<dbReference type="InParanoid" id="A0A1V9XJE5"/>
<proteinExistence type="predicted"/>
<protein>
    <submittedName>
        <fullName evidence="1">Uncharacterized protein</fullName>
    </submittedName>
</protein>
<evidence type="ECO:0000313" key="1">
    <source>
        <dbReference type="EMBL" id="OQR73482.1"/>
    </source>
</evidence>
<name>A0A1V9XJE5_9ACAR</name>
<dbReference type="Proteomes" id="UP000192247">
    <property type="component" value="Unassembled WGS sequence"/>
</dbReference>
<dbReference type="EMBL" id="MNPL01009878">
    <property type="protein sequence ID" value="OQR73482.1"/>
    <property type="molecule type" value="Genomic_DNA"/>
</dbReference>
<gene>
    <name evidence="1" type="ORF">BIW11_09704</name>
</gene>
<evidence type="ECO:0000313" key="2">
    <source>
        <dbReference type="Proteomes" id="UP000192247"/>
    </source>
</evidence>
<accession>A0A1V9XJE5</accession>